<accession>A0A1J1J4R6</accession>
<keyword evidence="3" id="KW-1185">Reference proteome</keyword>
<sequence length="601" mass="68605">MVNNTSEGKTGDQRKETNLDPNVGTNKKKIVFSCEEIEAKTRNNHVKEDSILKISSQKVDLKRIDPAVMYYSSPNNVTRYDKDELMSLKSTFSAQSPPSCLYDPRIIRLNILKYKQVHPEEYENQMKAFRGLLPRLSMSSFDPKLLDLLNNYHRSLLLPCFQNYTGGKINDINNLRQSQRNNNQMPNSRNVSWIDEKPYFDNHNEELPYDRKNFFDNITTTASGLRTSRVGSGWLDNKKVRQPLQDIRSAKINSCSNERFNYHPGNHSIGSISTYSESKSSCDDSLNKSSEKDESGFSNKLMSADDKSDNGNMESEPEWFSWPASRNDVIDLHGFEEDEELNKSNESKATSQSSSQKCSPTKTKFEDFQGAARTEGCPSVPVYRRTTQHDQFNQHQQRSNRTSISKPSNYAKSNLTSSGFYNTTHNRQAMHHFKTQPVMQRNDVNQSAKSEAESAAHINPFFEMWKKNLSTFQQENVNYAKIKSEAQMITITDVENAMNVKMGNLSHQEMPKPSSSHNENNRFKMPAVSQMSGTNVLSMGAGSPNFQKPFPPFMLGQSSVPPHAYQPGMIPSQEQLQQHTSEIMRNAIIRKQLGEEKKFRK</sequence>
<feature type="region of interest" description="Disordered" evidence="1">
    <location>
        <begin position="338"/>
        <end position="416"/>
    </location>
</feature>
<evidence type="ECO:0000256" key="1">
    <source>
        <dbReference type="SAM" id="MobiDB-lite"/>
    </source>
</evidence>
<feature type="compositionally biased region" description="Polar residues" evidence="1">
    <location>
        <begin position="347"/>
        <end position="362"/>
    </location>
</feature>
<feature type="region of interest" description="Disordered" evidence="1">
    <location>
        <begin position="1"/>
        <end position="22"/>
    </location>
</feature>
<dbReference type="AlphaFoldDB" id="A0A1J1J4R6"/>
<evidence type="ECO:0000313" key="3">
    <source>
        <dbReference type="Proteomes" id="UP000183832"/>
    </source>
</evidence>
<organism evidence="2 3">
    <name type="scientific">Clunio marinus</name>
    <dbReference type="NCBI Taxonomy" id="568069"/>
    <lineage>
        <taxon>Eukaryota</taxon>
        <taxon>Metazoa</taxon>
        <taxon>Ecdysozoa</taxon>
        <taxon>Arthropoda</taxon>
        <taxon>Hexapoda</taxon>
        <taxon>Insecta</taxon>
        <taxon>Pterygota</taxon>
        <taxon>Neoptera</taxon>
        <taxon>Endopterygota</taxon>
        <taxon>Diptera</taxon>
        <taxon>Nematocera</taxon>
        <taxon>Chironomoidea</taxon>
        <taxon>Chironomidae</taxon>
        <taxon>Clunio</taxon>
    </lineage>
</organism>
<name>A0A1J1J4R6_9DIPT</name>
<gene>
    <name evidence="2" type="ORF">CLUMA_CG020368</name>
</gene>
<dbReference type="Proteomes" id="UP000183832">
    <property type="component" value="Unassembled WGS sequence"/>
</dbReference>
<feature type="compositionally biased region" description="Polar residues" evidence="1">
    <location>
        <begin position="268"/>
        <end position="279"/>
    </location>
</feature>
<feature type="compositionally biased region" description="Polar residues" evidence="1">
    <location>
        <begin position="389"/>
        <end position="416"/>
    </location>
</feature>
<feature type="compositionally biased region" description="Basic and acidic residues" evidence="1">
    <location>
        <begin position="9"/>
        <end position="18"/>
    </location>
</feature>
<feature type="compositionally biased region" description="Basic and acidic residues" evidence="1">
    <location>
        <begin position="280"/>
        <end position="295"/>
    </location>
</feature>
<evidence type="ECO:0000313" key="2">
    <source>
        <dbReference type="EMBL" id="CRL07395.1"/>
    </source>
</evidence>
<reference evidence="2 3" key="1">
    <citation type="submission" date="2015-04" db="EMBL/GenBank/DDBJ databases">
        <authorList>
            <person name="Syromyatnikov M.Y."/>
            <person name="Popov V.N."/>
        </authorList>
    </citation>
    <scope>NUCLEOTIDE SEQUENCE [LARGE SCALE GENOMIC DNA]</scope>
</reference>
<feature type="region of interest" description="Disordered" evidence="1">
    <location>
        <begin position="266"/>
        <end position="322"/>
    </location>
</feature>
<protein>
    <submittedName>
        <fullName evidence="2">CLUMA_CG020368, isoform A</fullName>
    </submittedName>
</protein>
<dbReference type="OrthoDB" id="10651857at2759"/>
<proteinExistence type="predicted"/>
<dbReference type="EMBL" id="CVRI01000070">
    <property type="protein sequence ID" value="CRL07395.1"/>
    <property type="molecule type" value="Genomic_DNA"/>
</dbReference>